<feature type="transmembrane region" description="Helical" evidence="1">
    <location>
        <begin position="9"/>
        <end position="29"/>
    </location>
</feature>
<gene>
    <name evidence="2" type="ORF">PUN28_000955</name>
</gene>
<keyword evidence="1" id="KW-0472">Membrane</keyword>
<dbReference type="EMBL" id="JADYXP020000001">
    <property type="protein sequence ID" value="KAL0133572.1"/>
    <property type="molecule type" value="Genomic_DNA"/>
</dbReference>
<comment type="caution">
    <text evidence="2">The sequence shown here is derived from an EMBL/GenBank/DDBJ whole genome shotgun (WGS) entry which is preliminary data.</text>
</comment>
<accession>A0AAW2H2F4</accession>
<reference evidence="2 3" key="1">
    <citation type="submission" date="2023-03" db="EMBL/GenBank/DDBJ databases">
        <title>High recombination rates correlate with genetic variation in Cardiocondyla obscurior ants.</title>
        <authorList>
            <person name="Errbii M."/>
        </authorList>
    </citation>
    <scope>NUCLEOTIDE SEQUENCE [LARGE SCALE GENOMIC DNA]</scope>
    <source>
        <strain evidence="2">Alpha-2009</strain>
        <tissue evidence="2">Whole body</tissue>
    </source>
</reference>
<keyword evidence="1" id="KW-0812">Transmembrane</keyword>
<evidence type="ECO:0000256" key="1">
    <source>
        <dbReference type="SAM" id="Phobius"/>
    </source>
</evidence>
<organism evidence="2 3">
    <name type="scientific">Cardiocondyla obscurior</name>
    <dbReference type="NCBI Taxonomy" id="286306"/>
    <lineage>
        <taxon>Eukaryota</taxon>
        <taxon>Metazoa</taxon>
        <taxon>Ecdysozoa</taxon>
        <taxon>Arthropoda</taxon>
        <taxon>Hexapoda</taxon>
        <taxon>Insecta</taxon>
        <taxon>Pterygota</taxon>
        <taxon>Neoptera</taxon>
        <taxon>Endopterygota</taxon>
        <taxon>Hymenoptera</taxon>
        <taxon>Apocrita</taxon>
        <taxon>Aculeata</taxon>
        <taxon>Formicoidea</taxon>
        <taxon>Formicidae</taxon>
        <taxon>Myrmicinae</taxon>
        <taxon>Cardiocondyla</taxon>
    </lineage>
</organism>
<evidence type="ECO:0000313" key="2">
    <source>
        <dbReference type="EMBL" id="KAL0133572.1"/>
    </source>
</evidence>
<keyword evidence="1" id="KW-1133">Transmembrane helix</keyword>
<evidence type="ECO:0000313" key="3">
    <source>
        <dbReference type="Proteomes" id="UP001430953"/>
    </source>
</evidence>
<dbReference type="Proteomes" id="UP001430953">
    <property type="component" value="Unassembled WGS sequence"/>
</dbReference>
<keyword evidence="3" id="KW-1185">Reference proteome</keyword>
<name>A0AAW2H2F4_9HYME</name>
<sequence length="57" mass="6983">MTSHVSEKIVVVMCLRNVSINLISFFFFFSPVTYSNKNYNYVVNYYYYYFFYKFALP</sequence>
<protein>
    <submittedName>
        <fullName evidence="2">Uncharacterized protein</fullName>
    </submittedName>
</protein>
<proteinExistence type="predicted"/>
<dbReference type="AlphaFoldDB" id="A0AAW2H2F4"/>